<dbReference type="KEGG" id="serj:SGUI_1219"/>
<dbReference type="RefSeq" id="WP_066637635.1">
    <property type="nucleotide sequence ID" value="NZ_CP014989.1"/>
</dbReference>
<name>A0A1B1NB63_9MICO</name>
<feature type="region of interest" description="Disordered" evidence="1">
    <location>
        <begin position="149"/>
        <end position="198"/>
    </location>
</feature>
<dbReference type="OrthoDB" id="1072676at2"/>
<dbReference type="AlphaFoldDB" id="A0A1B1NB63"/>
<gene>
    <name evidence="2" type="ORF">SGUI_1219</name>
</gene>
<keyword evidence="3" id="KW-1185">Reference proteome</keyword>
<evidence type="ECO:0000313" key="2">
    <source>
        <dbReference type="EMBL" id="ANS78615.1"/>
    </source>
</evidence>
<evidence type="ECO:0000313" key="3">
    <source>
        <dbReference type="Proteomes" id="UP000092482"/>
    </source>
</evidence>
<dbReference type="Proteomes" id="UP000092482">
    <property type="component" value="Chromosome"/>
</dbReference>
<proteinExistence type="predicted"/>
<evidence type="ECO:0008006" key="4">
    <source>
        <dbReference type="Google" id="ProtNLM"/>
    </source>
</evidence>
<reference evidence="2 3" key="1">
    <citation type="submission" date="2016-03" db="EMBL/GenBank/DDBJ databases">
        <title>Shallow-sea hydrothermal system.</title>
        <authorList>
            <person name="Tang K."/>
        </authorList>
    </citation>
    <scope>NUCLEOTIDE SEQUENCE [LARGE SCALE GENOMIC DNA]</scope>
    <source>
        <strain evidence="2 3">JLT9</strain>
    </source>
</reference>
<dbReference type="STRING" id="1758689.SGUI_1219"/>
<evidence type="ECO:0000256" key="1">
    <source>
        <dbReference type="SAM" id="MobiDB-lite"/>
    </source>
</evidence>
<dbReference type="EMBL" id="CP014989">
    <property type="protein sequence ID" value="ANS78615.1"/>
    <property type="molecule type" value="Genomic_DNA"/>
</dbReference>
<dbReference type="PATRIC" id="fig|1758689.4.peg.1260"/>
<feature type="compositionally biased region" description="Low complexity" evidence="1">
    <location>
        <begin position="149"/>
        <end position="163"/>
    </location>
</feature>
<accession>A0A1B1NB63</accession>
<protein>
    <recommendedName>
        <fullName evidence="4">YbjN domain-containing protein</fullName>
    </recommendedName>
</protein>
<sequence>MSDPTSLPNFPPPPQEHPLTGRVLDALQDLQMSPNLDKAGDVSFEVQNQKLFVKVIEGEQFDIMRVFGQWQIASSVPEDLLTRLNGCNDVTLGVNLVKAGIASGNLVLAVEQIIARAEKPKPKIQIATGLLLQALQLWHRNVVAKSQAEQGLEPELPEGAPEGTEVGPWLSVGPQGRSGDQGSSGGESTGEGDPQDQS</sequence>
<organism evidence="2 3">
    <name type="scientific">Serinicoccus hydrothermalis</name>
    <dbReference type="NCBI Taxonomy" id="1758689"/>
    <lineage>
        <taxon>Bacteria</taxon>
        <taxon>Bacillati</taxon>
        <taxon>Actinomycetota</taxon>
        <taxon>Actinomycetes</taxon>
        <taxon>Micrococcales</taxon>
        <taxon>Ornithinimicrobiaceae</taxon>
        <taxon>Serinicoccus</taxon>
    </lineage>
</organism>